<evidence type="ECO:0000313" key="2">
    <source>
        <dbReference type="EMBL" id="ARD97878.1"/>
    </source>
</evidence>
<dbReference type="Pfam" id="PF13692">
    <property type="entry name" value="Glyco_trans_1_4"/>
    <property type="match status" value="1"/>
</dbReference>
<dbReference type="Gene3D" id="3.90.550.10">
    <property type="entry name" value="Spore Coat Polysaccharide Biosynthesis Protein SpsA, Chain A"/>
    <property type="match status" value="1"/>
</dbReference>
<evidence type="ECO:0000259" key="1">
    <source>
        <dbReference type="Pfam" id="PF00535"/>
    </source>
</evidence>
<dbReference type="Pfam" id="PF05045">
    <property type="entry name" value="RgpF"/>
    <property type="match status" value="1"/>
</dbReference>
<dbReference type="Gene3D" id="3.40.50.2000">
    <property type="entry name" value="Glycogen Phosphorylase B"/>
    <property type="match status" value="1"/>
</dbReference>
<keyword evidence="2" id="KW-0808">Transferase</keyword>
<dbReference type="AlphaFoldDB" id="A0A1V0ND62"/>
<evidence type="ECO:0000313" key="3">
    <source>
        <dbReference type="Proteomes" id="UP000192085"/>
    </source>
</evidence>
<name>A0A1V0ND62_LACLL</name>
<dbReference type="RefSeq" id="WP_032398770.1">
    <property type="nucleotide sequence ID" value="NZ_CAKMCT010000001.1"/>
</dbReference>
<dbReference type="SUPFAM" id="SSF53448">
    <property type="entry name" value="Nucleotide-diphospho-sugar transferases"/>
    <property type="match status" value="1"/>
</dbReference>
<sequence>MNKKVSVVVTCYNHEKYIEECLRSIFAQTHQNIELIIFNDGSTDLSDEVISSTLLDSPFVETSYFSGKNRGLAFVKNDALSKITGEFLLFIDSDNFINPNHIEKLLVTLLENQADIAYCQLWDFISKKDLLRKDLEYEFSKELEGNMIDASSLVRVDTIGNIKFDENLNNKVLEDYDFWLSLIINNSAKPIFVPDTKLNYRVLDESISKRGNWDNYYNSYLYILDKYKNYISNEKNKAIKNNILMWINNYEKSEKLSKERFQLIKNYEKLESERLELIKSQEKTIQEEFKVKELMNQELLDREQKLIEIKNSSSYKLGNLQIRTAKKTIYVLKHPKLLLKIPGKIVDFFTKIHLFTKIKKAVLAKIRNNLRAKNNYINPNRVLVYVIYANNEKLHDYKIIFLKALAKLSEKTIIVVNGELIPEDQVLLSSYGQLELRENKGYDTAAFRHGILTLGKEELGKYDELLLVNDTNVGPFTDLEKTFRKMAERKVDFWGISYGEPQNDFTGYNKYGQIPVHLQSYFLVIEKSLSNYSGFFRYWENLEDTNSRNKAIGKHETVFTKHFEDLGFKHDAVSGNNDDSAMYIHPLTMLKQFDVPLIKYTAFANYNNDKFAWQGLQRKTEVPELLEYIKNETDYPITIIDSIMNEVKNKKVKEHILIIDGVENAIPQCTRYRALNKAEQLRSFGYDVWVINNSDFQMGYAEYASHIIIYRAPYSDKLAELCRLAKKYNKPVYYDIDDLVIDTKYTNLLDYTQQLSEREKIQYDSGVENYKKMLLLCDSAITTTNRLCKELQNYQEKVILNRNLASQELVEISSKNIKDYNKTTDKIKIAYFSGSITHNENFDLIKPAIVAVLSKYKNVELHLVGHLNIPRELNQFKQQIVANDYVDWKELPALISQMDINLAPLVDTIFNQAKSEIKWLEAALVAVPTIASNVGGFSEMIEDNKTGVLVGKNQWFEKLESLILQPEKRQRIAISAYEYVLKNCMTLKSDDEMIREIEVIANGESL</sequence>
<dbReference type="CDD" id="cd00761">
    <property type="entry name" value="Glyco_tranf_GTA_type"/>
    <property type="match status" value="1"/>
</dbReference>
<feature type="domain" description="Glycosyltransferase 2-like" evidence="1">
    <location>
        <begin position="6"/>
        <end position="142"/>
    </location>
</feature>
<proteinExistence type="predicted"/>
<dbReference type="GO" id="GO:0016758">
    <property type="term" value="F:hexosyltransferase activity"/>
    <property type="evidence" value="ECO:0007669"/>
    <property type="project" value="UniProtKB-ARBA"/>
</dbReference>
<dbReference type="EMBL" id="CP015897">
    <property type="protein sequence ID" value="ARD97878.1"/>
    <property type="molecule type" value="Genomic_DNA"/>
</dbReference>
<dbReference type="Pfam" id="PF00535">
    <property type="entry name" value="Glycos_transf_2"/>
    <property type="match status" value="1"/>
</dbReference>
<dbReference type="InterPro" id="IPR029044">
    <property type="entry name" value="Nucleotide-diphossugar_trans"/>
</dbReference>
<dbReference type="SUPFAM" id="SSF53756">
    <property type="entry name" value="UDP-Glycosyltransferase/glycogen phosphorylase"/>
    <property type="match status" value="1"/>
</dbReference>
<dbReference type="InterPro" id="IPR001173">
    <property type="entry name" value="Glyco_trans_2-like"/>
</dbReference>
<dbReference type="Proteomes" id="UP000192085">
    <property type="component" value="Chromosome"/>
</dbReference>
<dbReference type="PANTHER" id="PTHR22916:SF3">
    <property type="entry name" value="UDP-GLCNAC:BETAGAL BETA-1,3-N-ACETYLGLUCOSAMINYLTRANSFERASE-LIKE PROTEIN 1"/>
    <property type="match status" value="1"/>
</dbReference>
<protein>
    <submittedName>
        <fullName evidence="2">Glycosyltransferase RgpE</fullName>
    </submittedName>
</protein>
<gene>
    <name evidence="2" type="ORF">LL275_0241</name>
</gene>
<organism evidence="2 3">
    <name type="scientific">Lactococcus lactis subsp. lactis</name>
    <name type="common">Streptococcus lactis</name>
    <dbReference type="NCBI Taxonomy" id="1360"/>
    <lineage>
        <taxon>Bacteria</taxon>
        <taxon>Bacillati</taxon>
        <taxon>Bacillota</taxon>
        <taxon>Bacilli</taxon>
        <taxon>Lactobacillales</taxon>
        <taxon>Streptococcaceae</taxon>
        <taxon>Lactococcus</taxon>
    </lineage>
</organism>
<reference evidence="2 3" key="1">
    <citation type="journal article" date="2017" name="BMC Genomics">
        <title>Comparative and functional genomics of the Lactococcus lactis taxon; insights into evolution and niche adaptation.</title>
        <authorList>
            <person name="Kelleher P."/>
            <person name="Bottacini F."/>
            <person name="Mahony J."/>
            <person name="Kilcawley K.N."/>
            <person name="van Sinderen D."/>
        </authorList>
    </citation>
    <scope>NUCLEOTIDE SEQUENCE [LARGE SCALE GENOMIC DNA]</scope>
    <source>
        <strain evidence="2 3">275</strain>
    </source>
</reference>
<dbReference type="PANTHER" id="PTHR22916">
    <property type="entry name" value="GLYCOSYLTRANSFERASE"/>
    <property type="match status" value="1"/>
</dbReference>
<accession>A0A1V0ND62</accession>
<dbReference type="InterPro" id="IPR007739">
    <property type="entry name" value="RgpF"/>
</dbReference>